<sequence>MVINRNKKEVKNSLKNSFNSVINYFPKYKLIEDYSNGVLPDERIPWGPTILLSFQHVLAMFGSTVVGPLLMGFSPNTALLFSGIGTIIFYICTGGKVPSYLGSSFAFIGVVNSATGFIYSPGSGTSNPNIGEASGGILSCGLVYLAISIIVIFAGTKWLEILTPPVVTGAIVIAIGLHLSTSAISQAATSGFDGWMAMVTVVLICLVTCYAPGPFKRLPILIGGLTSYILYLVLGLGGIGPGIDFSGVSDSKWIGSPPITKPIFESTYISLIAPVAIILAAENIGHLKAVSTMTGKNLDNMIGRTFLGDSIACIIAGSCGSIGTTTYAENIGVMSITKIFSTLSFLIAALIAIILGCLPIFGAIIQTIPPGIFGGLSIVLFGITGITGAKLWIEAHVDFSKPRNLLTAGIAVVLGTGMVSVVVEWGNLKIDGIGCATFSSIILYQLLRDDWLQIFKLIFSKIFKRKNNNNDNSDSNNNDIDNLTQKELTTEGNLNNPNTVIDLIDTPNNIELDK</sequence>
<comment type="caution">
    <text evidence="8">The sequence shown here is derived from an EMBL/GenBank/DDBJ whole genome shotgun (WGS) entry which is preliminary data.</text>
</comment>
<protein>
    <recommendedName>
        <fullName evidence="10">Uracil permease</fullName>
    </recommendedName>
</protein>
<dbReference type="InterPro" id="IPR006043">
    <property type="entry name" value="NCS2"/>
</dbReference>
<dbReference type="GO" id="GO:0005886">
    <property type="term" value="C:plasma membrane"/>
    <property type="evidence" value="ECO:0007669"/>
    <property type="project" value="UniProtKB-ARBA"/>
</dbReference>
<keyword evidence="3" id="KW-0813">Transport</keyword>
<name>A0AAN7U3U7_9MYCE</name>
<gene>
    <name evidence="8" type="ORF">RB653_000760</name>
</gene>
<comment type="subcellular location">
    <subcellularLocation>
        <location evidence="1">Membrane</location>
        <topology evidence="1">Multi-pass membrane protein</topology>
    </subcellularLocation>
</comment>
<comment type="similarity">
    <text evidence="2">Belongs to the nucleobase:cation symporter-2 (NCS2) (TC 2.A.40) family.</text>
</comment>
<evidence type="ECO:0000256" key="7">
    <source>
        <dbReference type="SAM" id="Phobius"/>
    </source>
</evidence>
<dbReference type="AlphaFoldDB" id="A0AAN7U3U7"/>
<feature type="transmembrane region" description="Helical" evidence="7">
    <location>
        <begin position="220"/>
        <end position="243"/>
    </location>
</feature>
<feature type="transmembrane region" description="Helical" evidence="7">
    <location>
        <begin position="405"/>
        <end position="423"/>
    </location>
</feature>
<accession>A0AAN7U3U7</accession>
<dbReference type="NCBIfam" id="TIGR00801">
    <property type="entry name" value="ncs2"/>
    <property type="match status" value="1"/>
</dbReference>
<dbReference type="Proteomes" id="UP001344447">
    <property type="component" value="Unassembled WGS sequence"/>
</dbReference>
<evidence type="ECO:0000256" key="2">
    <source>
        <dbReference type="ARBA" id="ARBA00008821"/>
    </source>
</evidence>
<dbReference type="EMBL" id="JAVFKY010000002">
    <property type="protein sequence ID" value="KAK5580736.1"/>
    <property type="molecule type" value="Genomic_DNA"/>
</dbReference>
<keyword evidence="9" id="KW-1185">Reference proteome</keyword>
<dbReference type="GO" id="GO:0042907">
    <property type="term" value="F:xanthine transmembrane transporter activity"/>
    <property type="evidence" value="ECO:0007669"/>
    <property type="project" value="TreeGrafter"/>
</dbReference>
<feature type="transmembrane region" description="Helical" evidence="7">
    <location>
        <begin position="263"/>
        <end position="281"/>
    </location>
</feature>
<organism evidence="8 9">
    <name type="scientific">Dictyostelium firmibasis</name>
    <dbReference type="NCBI Taxonomy" id="79012"/>
    <lineage>
        <taxon>Eukaryota</taxon>
        <taxon>Amoebozoa</taxon>
        <taxon>Evosea</taxon>
        <taxon>Eumycetozoa</taxon>
        <taxon>Dictyostelia</taxon>
        <taxon>Dictyosteliales</taxon>
        <taxon>Dictyosteliaceae</taxon>
        <taxon>Dictyostelium</taxon>
    </lineage>
</organism>
<keyword evidence="5 7" id="KW-1133">Transmembrane helix</keyword>
<keyword evidence="4 7" id="KW-0812">Transmembrane</keyword>
<feature type="transmembrane region" description="Helical" evidence="7">
    <location>
        <begin position="133"/>
        <end position="154"/>
    </location>
</feature>
<evidence type="ECO:0000256" key="4">
    <source>
        <dbReference type="ARBA" id="ARBA00022692"/>
    </source>
</evidence>
<feature type="transmembrane region" description="Helical" evidence="7">
    <location>
        <begin position="166"/>
        <end position="188"/>
    </location>
</feature>
<evidence type="ECO:0008006" key="10">
    <source>
        <dbReference type="Google" id="ProtNLM"/>
    </source>
</evidence>
<evidence type="ECO:0000256" key="3">
    <source>
        <dbReference type="ARBA" id="ARBA00022448"/>
    </source>
</evidence>
<feature type="transmembrane region" description="Helical" evidence="7">
    <location>
        <begin position="194"/>
        <end position="213"/>
    </location>
</feature>
<dbReference type="PANTHER" id="PTHR42810">
    <property type="entry name" value="PURINE PERMEASE C1399.01C-RELATED"/>
    <property type="match status" value="1"/>
</dbReference>
<feature type="transmembrane region" description="Helical" evidence="7">
    <location>
        <begin position="77"/>
        <end position="93"/>
    </location>
</feature>
<evidence type="ECO:0000313" key="8">
    <source>
        <dbReference type="EMBL" id="KAK5580736.1"/>
    </source>
</evidence>
<keyword evidence="6 7" id="KW-0472">Membrane</keyword>
<reference evidence="8 9" key="1">
    <citation type="submission" date="2023-11" db="EMBL/GenBank/DDBJ databases">
        <title>Dfirmibasis_genome.</title>
        <authorList>
            <person name="Edelbroek B."/>
            <person name="Kjellin J."/>
            <person name="Jerlstrom-Hultqvist J."/>
            <person name="Soderbom F."/>
        </authorList>
    </citation>
    <scope>NUCLEOTIDE SEQUENCE [LARGE SCALE GENOMIC DNA]</scope>
    <source>
        <strain evidence="8 9">TNS-C-14</strain>
    </source>
</reference>
<evidence type="ECO:0000256" key="1">
    <source>
        <dbReference type="ARBA" id="ARBA00004141"/>
    </source>
</evidence>
<feature type="transmembrane region" description="Helical" evidence="7">
    <location>
        <begin position="343"/>
        <end position="365"/>
    </location>
</feature>
<dbReference type="PANTHER" id="PTHR42810:SF2">
    <property type="entry name" value="PURINE PERMEASE C1399.01C-RELATED"/>
    <property type="match status" value="1"/>
</dbReference>
<feature type="transmembrane region" description="Helical" evidence="7">
    <location>
        <begin position="371"/>
        <end position="393"/>
    </location>
</feature>
<feature type="transmembrane region" description="Helical" evidence="7">
    <location>
        <begin position="100"/>
        <end position="121"/>
    </location>
</feature>
<proteinExistence type="inferred from homology"/>
<feature type="transmembrane region" description="Helical" evidence="7">
    <location>
        <begin position="50"/>
        <end position="71"/>
    </location>
</feature>
<dbReference type="Pfam" id="PF00860">
    <property type="entry name" value="Xan_ur_permease"/>
    <property type="match status" value="1"/>
</dbReference>
<evidence type="ECO:0000256" key="5">
    <source>
        <dbReference type="ARBA" id="ARBA00022989"/>
    </source>
</evidence>
<evidence type="ECO:0000313" key="9">
    <source>
        <dbReference type="Proteomes" id="UP001344447"/>
    </source>
</evidence>
<evidence type="ECO:0000256" key="6">
    <source>
        <dbReference type="ARBA" id="ARBA00023136"/>
    </source>
</evidence>
<dbReference type="InterPro" id="IPR006042">
    <property type="entry name" value="Xan_ur_permease"/>
</dbReference>